<dbReference type="AlphaFoldDB" id="T0II50"/>
<feature type="domain" description="KTSC" evidence="1">
    <location>
        <begin position="3"/>
        <end position="59"/>
    </location>
</feature>
<gene>
    <name evidence="2" type="ORF">L288_06045</name>
</gene>
<keyword evidence="3" id="KW-1185">Reference proteome</keyword>
<dbReference type="RefSeq" id="WP_021237506.1">
    <property type="nucleotide sequence ID" value="NZ_ATHO01000052.1"/>
</dbReference>
<evidence type="ECO:0000313" key="3">
    <source>
        <dbReference type="Proteomes" id="UP000015525"/>
    </source>
</evidence>
<name>T0II50_9SPHN</name>
<dbReference type="EMBL" id="ATHO01000052">
    <property type="protein sequence ID" value="EQB09304.1"/>
    <property type="molecule type" value="Genomic_DNA"/>
</dbReference>
<dbReference type="InterPro" id="IPR025309">
    <property type="entry name" value="KTSC_dom"/>
</dbReference>
<dbReference type="PATRIC" id="fig|1329909.3.peg.1161"/>
<evidence type="ECO:0000259" key="1">
    <source>
        <dbReference type="Pfam" id="PF13619"/>
    </source>
</evidence>
<sequence>MPSTVIRHFDYDAAEHRLDVQFVSGRRYSYFEVPERLAAAMRRASSKGSFFNRRIRDHFRFTRVE</sequence>
<protein>
    <recommendedName>
        <fullName evidence="1">KTSC domain-containing protein</fullName>
    </recommendedName>
</protein>
<proteinExistence type="predicted"/>
<accession>T0II50</accession>
<dbReference type="Pfam" id="PF13619">
    <property type="entry name" value="KTSC"/>
    <property type="match status" value="1"/>
</dbReference>
<dbReference type="Proteomes" id="UP000015525">
    <property type="component" value="Unassembled WGS sequence"/>
</dbReference>
<organism evidence="2 3">
    <name type="scientific">Sphingobium quisquiliarum P25</name>
    <dbReference type="NCBI Taxonomy" id="1329909"/>
    <lineage>
        <taxon>Bacteria</taxon>
        <taxon>Pseudomonadati</taxon>
        <taxon>Pseudomonadota</taxon>
        <taxon>Alphaproteobacteria</taxon>
        <taxon>Sphingomonadales</taxon>
        <taxon>Sphingomonadaceae</taxon>
        <taxon>Sphingobium</taxon>
    </lineage>
</organism>
<reference evidence="2 3" key="1">
    <citation type="journal article" date="2013" name="Genome Announc.">
        <title>Draft Genome Sequence of Sphingobium quisquiliarum Strain P25T, a Novel Hexachlorocyclohexane (HCH)-Degrading Bacterium Isolated from an HCH Dumpsite.</title>
        <authorList>
            <person name="Kumar Singh A."/>
            <person name="Sangwan N."/>
            <person name="Sharma A."/>
            <person name="Gupta V."/>
            <person name="Khurana J.P."/>
            <person name="Lal R."/>
        </authorList>
    </citation>
    <scope>NUCLEOTIDE SEQUENCE [LARGE SCALE GENOMIC DNA]</scope>
    <source>
        <strain evidence="2 3">P25</strain>
    </source>
</reference>
<evidence type="ECO:0000313" key="2">
    <source>
        <dbReference type="EMBL" id="EQB09304.1"/>
    </source>
</evidence>
<comment type="caution">
    <text evidence="2">The sequence shown here is derived from an EMBL/GenBank/DDBJ whole genome shotgun (WGS) entry which is preliminary data.</text>
</comment>